<protein>
    <recommendedName>
        <fullName evidence="2">Exonuclease VII large subunit C-terminal domain-containing protein</fullName>
    </recommendedName>
</protein>
<dbReference type="EMBL" id="UINC01114651">
    <property type="protein sequence ID" value="SVC85108.1"/>
    <property type="molecule type" value="Genomic_DNA"/>
</dbReference>
<gene>
    <name evidence="1" type="ORF">METZ01_LOCUS337962</name>
</gene>
<evidence type="ECO:0000313" key="1">
    <source>
        <dbReference type="EMBL" id="SVC85108.1"/>
    </source>
</evidence>
<reference evidence="1" key="1">
    <citation type="submission" date="2018-05" db="EMBL/GenBank/DDBJ databases">
        <authorList>
            <person name="Lanie J.A."/>
            <person name="Ng W.-L."/>
            <person name="Kazmierczak K.M."/>
            <person name="Andrzejewski T.M."/>
            <person name="Davidsen T.M."/>
            <person name="Wayne K.J."/>
            <person name="Tettelin H."/>
            <person name="Glass J.I."/>
            <person name="Rusch D."/>
            <person name="Podicherti R."/>
            <person name="Tsui H.-C.T."/>
            <person name="Winkler M.E."/>
        </authorList>
    </citation>
    <scope>NUCLEOTIDE SEQUENCE</scope>
</reference>
<proteinExistence type="predicted"/>
<feature type="non-terminal residue" evidence="1">
    <location>
        <position position="1"/>
    </location>
</feature>
<name>A0A382QJI1_9ZZZZ</name>
<organism evidence="1">
    <name type="scientific">marine metagenome</name>
    <dbReference type="NCBI Taxonomy" id="408172"/>
    <lineage>
        <taxon>unclassified sequences</taxon>
        <taxon>metagenomes</taxon>
        <taxon>ecological metagenomes</taxon>
    </lineage>
</organism>
<dbReference type="AlphaFoldDB" id="A0A382QJI1"/>
<evidence type="ECO:0008006" key="2">
    <source>
        <dbReference type="Google" id="ProtNLM"/>
    </source>
</evidence>
<sequence>GDLVRSTADVHSGDALETRLADGTVTSTVD</sequence>
<accession>A0A382QJI1</accession>